<dbReference type="InterPro" id="IPR026314">
    <property type="entry name" value="YLP_motif_con_p1"/>
</dbReference>
<name>A0A2Z6NA26_TRISU</name>
<dbReference type="Proteomes" id="UP000242715">
    <property type="component" value="Unassembled WGS sequence"/>
</dbReference>
<feature type="region of interest" description="Disordered" evidence="1">
    <location>
        <begin position="79"/>
        <end position="185"/>
    </location>
</feature>
<dbReference type="EMBL" id="DF973506">
    <property type="protein sequence ID" value="GAU32815.1"/>
    <property type="molecule type" value="Genomic_DNA"/>
</dbReference>
<dbReference type="PANTHER" id="PTHR13413">
    <property type="entry name" value="YLP MOTIF CONTAINING PROTEIN NUCLEAR PROTEIN ZAP"/>
    <property type="match status" value="1"/>
</dbReference>
<feature type="compositionally biased region" description="Pro residues" evidence="1">
    <location>
        <begin position="99"/>
        <end position="121"/>
    </location>
</feature>
<evidence type="ECO:0008006" key="4">
    <source>
        <dbReference type="Google" id="ProtNLM"/>
    </source>
</evidence>
<evidence type="ECO:0000256" key="1">
    <source>
        <dbReference type="SAM" id="MobiDB-lite"/>
    </source>
</evidence>
<reference evidence="3" key="1">
    <citation type="journal article" date="2017" name="Front. Plant Sci.">
        <title>Climate Clever Clovers: New Paradigm to Reduce the Environmental Footprint of Ruminants by Breeding Low Methanogenic Forages Utilizing Haplotype Variation.</title>
        <authorList>
            <person name="Kaur P."/>
            <person name="Appels R."/>
            <person name="Bayer P.E."/>
            <person name="Keeble-Gagnere G."/>
            <person name="Wang J."/>
            <person name="Hirakawa H."/>
            <person name="Shirasawa K."/>
            <person name="Vercoe P."/>
            <person name="Stefanova K."/>
            <person name="Durmic Z."/>
            <person name="Nichols P."/>
            <person name="Revell C."/>
            <person name="Isobe S.N."/>
            <person name="Edwards D."/>
            <person name="Erskine W."/>
        </authorList>
    </citation>
    <scope>NUCLEOTIDE SEQUENCE [LARGE SCALE GENOMIC DNA]</scope>
    <source>
        <strain evidence="3">cv. Daliak</strain>
    </source>
</reference>
<gene>
    <name evidence="2" type="ORF">TSUD_208830</name>
</gene>
<accession>A0A2Z6NA26</accession>
<dbReference type="AlphaFoldDB" id="A0A2Z6NA26"/>
<dbReference type="PANTHER" id="PTHR13413:SF0">
    <property type="entry name" value="YLP MOTIF-CONTAINING PROTEIN 1"/>
    <property type="match status" value="1"/>
</dbReference>
<proteinExistence type="predicted"/>
<dbReference type="GO" id="GO:0005634">
    <property type="term" value="C:nucleus"/>
    <property type="evidence" value="ECO:0007669"/>
    <property type="project" value="InterPro"/>
</dbReference>
<feature type="compositionally biased region" description="Polar residues" evidence="1">
    <location>
        <begin position="173"/>
        <end position="185"/>
    </location>
</feature>
<dbReference type="InterPro" id="IPR027417">
    <property type="entry name" value="P-loop_NTPase"/>
</dbReference>
<dbReference type="Gene3D" id="3.40.50.300">
    <property type="entry name" value="P-loop containing nucleotide triphosphate hydrolases"/>
    <property type="match status" value="1"/>
</dbReference>
<evidence type="ECO:0000313" key="2">
    <source>
        <dbReference type="EMBL" id="GAU32815.1"/>
    </source>
</evidence>
<feature type="compositionally biased region" description="Basic and acidic residues" evidence="1">
    <location>
        <begin position="127"/>
        <end position="139"/>
    </location>
</feature>
<protein>
    <recommendedName>
        <fullName evidence="4">YLP motif-containing protein 1</fullName>
    </recommendedName>
</protein>
<sequence>MDHHRQWRPNFNPRPIQYQNNLCPTCFIQHFPFCPSPNCPPPPPPPPPNPNVAYDSDFDRTFKKPRIEDDERRLKLIRDHGLNPPPFQHPHHAYVTPSLSPPPPPPPQHQFPPPPPPPPTIYHPQQHHSEVNAPYHDHNFQYQPYPNHHHNNQNLNSRELHHPYPYPNPYPNGTNNSFSDNSGQLEDSRFFMNMPPLPTSPPPPLPMDPPVNHFKTYFSPPKKPPSLFPVTSSVSHEPHPLHQPYIHSNKPHLPEYSTGFPADEPSKQYAGDAQHYSQNRMGDEKPKFVDASQLFRNPLRTSRPDHFVIILRGFPGSGKSYLAKMLRDLEVENGGDAPRIHSMDDYFMTEVEKVEDNDGSKSSSSGRNKRPVIKKNCIGYSVIGLISSVDDRNLRVADFAQFWATAKRSGYEVYILEATYKDPVGCAARNVHGFTLQDIEKMAEQWEEAPSLYLQLDAKSLFHGDDLKENRIQE</sequence>
<dbReference type="SUPFAM" id="SSF52540">
    <property type="entry name" value="P-loop containing nucleoside triphosphate hydrolases"/>
    <property type="match status" value="1"/>
</dbReference>
<organism evidence="2 3">
    <name type="scientific">Trifolium subterraneum</name>
    <name type="common">Subterranean clover</name>
    <dbReference type="NCBI Taxonomy" id="3900"/>
    <lineage>
        <taxon>Eukaryota</taxon>
        <taxon>Viridiplantae</taxon>
        <taxon>Streptophyta</taxon>
        <taxon>Embryophyta</taxon>
        <taxon>Tracheophyta</taxon>
        <taxon>Spermatophyta</taxon>
        <taxon>Magnoliopsida</taxon>
        <taxon>eudicotyledons</taxon>
        <taxon>Gunneridae</taxon>
        <taxon>Pentapetalae</taxon>
        <taxon>rosids</taxon>
        <taxon>fabids</taxon>
        <taxon>Fabales</taxon>
        <taxon>Fabaceae</taxon>
        <taxon>Papilionoideae</taxon>
        <taxon>50 kb inversion clade</taxon>
        <taxon>NPAAA clade</taxon>
        <taxon>Hologalegina</taxon>
        <taxon>IRL clade</taxon>
        <taxon>Trifolieae</taxon>
        <taxon>Trifolium</taxon>
    </lineage>
</organism>
<evidence type="ECO:0000313" key="3">
    <source>
        <dbReference type="Proteomes" id="UP000242715"/>
    </source>
</evidence>
<dbReference type="GO" id="GO:0032204">
    <property type="term" value="P:regulation of telomere maintenance"/>
    <property type="evidence" value="ECO:0007669"/>
    <property type="project" value="TreeGrafter"/>
</dbReference>
<keyword evidence="3" id="KW-1185">Reference proteome</keyword>
<dbReference type="OrthoDB" id="513595at2759"/>